<feature type="domain" description="MASE1" evidence="7">
    <location>
        <begin position="3"/>
        <end position="273"/>
    </location>
</feature>
<evidence type="ECO:0000256" key="4">
    <source>
        <dbReference type="ARBA" id="ARBA00022989"/>
    </source>
</evidence>
<dbReference type="Proteomes" id="UP000823790">
    <property type="component" value="Unassembled WGS sequence"/>
</dbReference>
<proteinExistence type="predicted"/>
<keyword evidence="9" id="KW-1185">Reference proteome</keyword>
<evidence type="ECO:0000313" key="9">
    <source>
        <dbReference type="Proteomes" id="UP000823790"/>
    </source>
</evidence>
<comment type="caution">
    <text evidence="8">The sequence shown here is derived from an EMBL/GenBank/DDBJ whole genome shotgun (WGS) entry which is preliminary data.</text>
</comment>
<keyword evidence="4 6" id="KW-1133">Transmembrane helix</keyword>
<gene>
    <name evidence="8" type="ORF">J7I44_16365</name>
</gene>
<reference evidence="8 9" key="1">
    <citation type="submission" date="2021-04" db="EMBL/GenBank/DDBJ databases">
        <authorList>
            <person name="Huq M.A."/>
        </authorList>
    </citation>
    <scope>NUCLEOTIDE SEQUENCE [LARGE SCALE GENOMIC DNA]</scope>
    <source>
        <strain evidence="8 9">MAH-13</strain>
    </source>
</reference>
<accession>A0ABS4DS47</accession>
<protein>
    <submittedName>
        <fullName evidence="8">MASE1 domain-containing protein</fullName>
    </submittedName>
</protein>
<dbReference type="InterPro" id="IPR007895">
    <property type="entry name" value="MASE1"/>
</dbReference>
<dbReference type="EMBL" id="JAGJRS010000034">
    <property type="protein sequence ID" value="MBP1475874.1"/>
    <property type="molecule type" value="Genomic_DNA"/>
</dbReference>
<keyword evidence="3 6" id="KW-0812">Transmembrane</keyword>
<feature type="transmembrane region" description="Helical" evidence="6">
    <location>
        <begin position="141"/>
        <end position="161"/>
    </location>
</feature>
<feature type="transmembrane region" description="Helical" evidence="6">
    <location>
        <begin position="20"/>
        <end position="39"/>
    </location>
</feature>
<comment type="subcellular location">
    <subcellularLocation>
        <location evidence="1">Cell membrane</location>
        <topology evidence="1">Multi-pass membrane protein</topology>
    </subcellularLocation>
</comment>
<evidence type="ECO:0000256" key="3">
    <source>
        <dbReference type="ARBA" id="ARBA00022692"/>
    </source>
</evidence>
<feature type="transmembrane region" description="Helical" evidence="6">
    <location>
        <begin position="232"/>
        <end position="250"/>
    </location>
</feature>
<evidence type="ECO:0000256" key="5">
    <source>
        <dbReference type="ARBA" id="ARBA00023136"/>
    </source>
</evidence>
<keyword evidence="5 6" id="KW-0472">Membrane</keyword>
<evidence type="ECO:0000256" key="2">
    <source>
        <dbReference type="ARBA" id="ARBA00022475"/>
    </source>
</evidence>
<feature type="transmembrane region" description="Helical" evidence="6">
    <location>
        <begin position="182"/>
        <end position="202"/>
    </location>
</feature>
<keyword evidence="2" id="KW-1003">Cell membrane</keyword>
<feature type="transmembrane region" description="Helical" evidence="6">
    <location>
        <begin position="256"/>
        <end position="278"/>
    </location>
</feature>
<organism evidence="8 9">
    <name type="scientific">Frateuria flava</name>
    <dbReference type="NCBI Taxonomy" id="2821489"/>
    <lineage>
        <taxon>Bacteria</taxon>
        <taxon>Pseudomonadati</taxon>
        <taxon>Pseudomonadota</taxon>
        <taxon>Gammaproteobacteria</taxon>
        <taxon>Lysobacterales</taxon>
        <taxon>Rhodanobacteraceae</taxon>
        <taxon>Frateuria</taxon>
    </lineage>
</organism>
<feature type="transmembrane region" description="Helical" evidence="6">
    <location>
        <begin position="102"/>
        <end position="121"/>
    </location>
</feature>
<evidence type="ECO:0000256" key="6">
    <source>
        <dbReference type="SAM" id="Phobius"/>
    </source>
</evidence>
<feature type="transmembrane region" description="Helical" evidence="6">
    <location>
        <begin position="59"/>
        <end position="81"/>
    </location>
</feature>
<name>A0ABS4DS47_9GAMM</name>
<dbReference type="Pfam" id="PF05231">
    <property type="entry name" value="MASE1"/>
    <property type="match status" value="1"/>
</dbReference>
<evidence type="ECO:0000313" key="8">
    <source>
        <dbReference type="EMBL" id="MBP1475874.1"/>
    </source>
</evidence>
<sequence>MVFAYALSYALLREVTFSHWTPLAGLRFAVLLFVPYRYWPALVLGEFLPLAYRGIDCASTYGWLWASTFMVPPIALVMPVIRWFRERRRLFPCTGQTSINMFLFGTLTVSLICAAVNIATFSLMRGPLADAYPYKVQTVAGWYFLGNYIGILTIVPLVLLVREEWHRFGRSRLWARLSGSPLVLDAVCLLLPALALLVWLASGLASQASQEARIAMFLPVAWLALRHGWRGAAVGGTAASIAVMLTMPAVHDSDTLHALVFVAFTVTTMMMLGGRIAFLHDRDERGRAEARLAFALAQRNVHLGEIQLQQISNALEQMSGSIQASYTQMFARLRTLLPGTDERTYHRQAALTQHQMYRLADSLYPTALRERGLSAALREGSMPRALDEAGMAYWCDIRTDALDKLSSSVQTTLYRLSSEAVSVVCAQRNVSRIHIRVRVGVLAGRRCVALQVDGYADFDRLSRIRWGNLETLIASSGMGIAAIKDRAGVFGGKARLKILSGRSRVSIMLFDPDIF</sequence>
<evidence type="ECO:0000256" key="1">
    <source>
        <dbReference type="ARBA" id="ARBA00004651"/>
    </source>
</evidence>
<dbReference type="RefSeq" id="WP_209623198.1">
    <property type="nucleotide sequence ID" value="NZ_JAGJRS010000034.1"/>
</dbReference>
<evidence type="ECO:0000259" key="7">
    <source>
        <dbReference type="Pfam" id="PF05231"/>
    </source>
</evidence>